<keyword evidence="7" id="KW-0539">Nucleus</keyword>
<dbReference type="AlphaFoldDB" id="H2U073"/>
<evidence type="ECO:0000256" key="7">
    <source>
        <dbReference type="ARBA" id="ARBA00023242"/>
    </source>
</evidence>
<feature type="region of interest" description="Disordered" evidence="8">
    <location>
        <begin position="140"/>
        <end position="205"/>
    </location>
</feature>
<dbReference type="GO" id="GO:0030902">
    <property type="term" value="P:hindbrain development"/>
    <property type="evidence" value="ECO:0007669"/>
    <property type="project" value="UniProtKB-ARBA"/>
</dbReference>
<keyword evidence="3" id="KW-0563">Paired box</keyword>
<dbReference type="InterPro" id="IPR043182">
    <property type="entry name" value="PAIRED_DNA-bd_dom"/>
</dbReference>
<dbReference type="InterPro" id="IPR022130">
    <property type="entry name" value="Pax2_C"/>
</dbReference>
<dbReference type="PANTHER" id="PTHR45636">
    <property type="entry name" value="PAIRED BOX PROTEIN PAX-6-RELATED-RELATED"/>
    <property type="match status" value="1"/>
</dbReference>
<dbReference type="InterPro" id="IPR001523">
    <property type="entry name" value="Paired_dom"/>
</dbReference>
<dbReference type="Proteomes" id="UP000005226">
    <property type="component" value="Chromosome 1"/>
</dbReference>
<dbReference type="GeneTree" id="ENSGT00940000157412"/>
<gene>
    <name evidence="10" type="primary">pax2b</name>
</gene>
<name>H2U073_TAKRU</name>
<feature type="compositionally biased region" description="Basic and acidic residues" evidence="8">
    <location>
        <begin position="192"/>
        <end position="203"/>
    </location>
</feature>
<keyword evidence="11" id="KW-1185">Reference proteome</keyword>
<dbReference type="InterPro" id="IPR036388">
    <property type="entry name" value="WH-like_DNA-bd_sf"/>
</dbReference>
<evidence type="ECO:0000256" key="5">
    <source>
        <dbReference type="ARBA" id="ARBA00023125"/>
    </source>
</evidence>
<evidence type="ECO:0000256" key="6">
    <source>
        <dbReference type="ARBA" id="ARBA00023163"/>
    </source>
</evidence>
<dbReference type="Pfam" id="PF00292">
    <property type="entry name" value="PAX"/>
    <property type="match status" value="1"/>
</dbReference>
<dbReference type="GO" id="GO:0048593">
    <property type="term" value="P:camera-type eye morphogenesis"/>
    <property type="evidence" value="ECO:0007669"/>
    <property type="project" value="UniProtKB-ARBA"/>
</dbReference>
<evidence type="ECO:0000313" key="11">
    <source>
        <dbReference type="Proteomes" id="UP000005226"/>
    </source>
</evidence>
<dbReference type="GO" id="GO:0000981">
    <property type="term" value="F:DNA-binding transcription factor activity, RNA polymerase II-specific"/>
    <property type="evidence" value="ECO:0007669"/>
    <property type="project" value="TreeGrafter"/>
</dbReference>
<dbReference type="SMART" id="SM00351">
    <property type="entry name" value="PAX"/>
    <property type="match status" value="1"/>
</dbReference>
<dbReference type="PRINTS" id="PR00027">
    <property type="entry name" value="PAIREDBOX"/>
</dbReference>
<sequence>MLRWCAAVVSHLGQGGVNQLGGVFVNGRPLPDVVRQRIVELAHQGVRPCDISRQLRVSHGCVSKILGRYYETGSIKPGVIGGSKPKVATPKVVEKIADYKRQNPTMFAWEIRDRLLAEGVCDNDTVPSVSSINRIIRTKVQQPFHPSPDGTSLSTPGHTIVPSSASPPVTSASNDPAGSYSINGILGIPRSNGEKRKRDDAHAGFHGGGLPGVRLLLFLLVDGSDGSGPNSDSQGSVESLRKHLRADAFTQQQLEALDRVFERPSYPDVFPTSEHIKNEQANEYTLPGLNSSLDEVKPSLSSSANPDLGPSVSQSYPVGRDMANTTLPGYPPHVPPTGQGSYPTSTLAGMVPAVFQMWRHLPLYLTCSSPYYYSAASRGSAPPTAATAYDRH</sequence>
<feature type="domain" description="Paired" evidence="9">
    <location>
        <begin position="13"/>
        <end position="139"/>
    </location>
</feature>
<dbReference type="Gene3D" id="1.10.10.10">
    <property type="entry name" value="Winged helix-like DNA-binding domain superfamily/Winged helix DNA-binding domain"/>
    <property type="match status" value="2"/>
</dbReference>
<dbReference type="FunFam" id="1.10.10.10:FF:000013">
    <property type="entry name" value="Paired box 8 isoform 1"/>
    <property type="match status" value="1"/>
</dbReference>
<keyword evidence="2" id="KW-0217">Developmental protein</keyword>
<dbReference type="GO" id="GO:0009952">
    <property type="term" value="P:anterior/posterior pattern specification"/>
    <property type="evidence" value="ECO:0007669"/>
    <property type="project" value="UniProtKB-ARBA"/>
</dbReference>
<dbReference type="InterPro" id="IPR009057">
    <property type="entry name" value="Homeodomain-like_sf"/>
</dbReference>
<dbReference type="Pfam" id="PF12403">
    <property type="entry name" value="Pax2_C"/>
    <property type="match status" value="1"/>
</dbReference>
<dbReference type="PROSITE" id="PS51057">
    <property type="entry name" value="PAIRED_2"/>
    <property type="match status" value="1"/>
</dbReference>
<dbReference type="Ensembl" id="ENSTRUT00000030449.3">
    <property type="protein sequence ID" value="ENSTRUP00000030332.3"/>
    <property type="gene ID" value="ENSTRUG00000011987.3"/>
</dbReference>
<proteinExistence type="predicted"/>
<dbReference type="GO" id="GO:0000978">
    <property type="term" value="F:RNA polymerase II cis-regulatory region sequence-specific DNA binding"/>
    <property type="evidence" value="ECO:0007669"/>
    <property type="project" value="TreeGrafter"/>
</dbReference>
<evidence type="ECO:0000256" key="4">
    <source>
        <dbReference type="ARBA" id="ARBA00023015"/>
    </source>
</evidence>
<reference evidence="10 11" key="1">
    <citation type="journal article" date="2011" name="Genome Biol. Evol.">
        <title>Integration of the genetic map and genome assembly of fugu facilitates insights into distinct features of genome evolution in teleosts and mammals.</title>
        <authorList>
            <person name="Kai W."/>
            <person name="Kikuchi K."/>
            <person name="Tohari S."/>
            <person name="Chew A.K."/>
            <person name="Tay A."/>
            <person name="Fujiwara A."/>
            <person name="Hosoya S."/>
            <person name="Suetake H."/>
            <person name="Naruse K."/>
            <person name="Brenner S."/>
            <person name="Suzuki Y."/>
            <person name="Venkatesh B."/>
        </authorList>
    </citation>
    <scope>NUCLEOTIDE SEQUENCE [LARGE SCALE GENOMIC DNA]</scope>
</reference>
<keyword evidence="5" id="KW-0238">DNA-binding</keyword>
<feature type="compositionally biased region" description="Low complexity" evidence="8">
    <location>
        <begin position="161"/>
        <end position="173"/>
    </location>
</feature>
<accession>H2U073</accession>
<evidence type="ECO:0000259" key="9">
    <source>
        <dbReference type="PROSITE" id="PS51057"/>
    </source>
</evidence>
<reference evidence="10" key="2">
    <citation type="submission" date="2025-08" db="UniProtKB">
        <authorList>
            <consortium name="Ensembl"/>
        </authorList>
    </citation>
    <scope>IDENTIFICATION</scope>
</reference>
<dbReference type="CDD" id="cd00131">
    <property type="entry name" value="PAX"/>
    <property type="match status" value="1"/>
</dbReference>
<dbReference type="PANTHER" id="PTHR45636:SF19">
    <property type="entry name" value="PAIRED BOX PROTEIN PAX-2"/>
    <property type="match status" value="1"/>
</dbReference>
<keyword evidence="6" id="KW-0804">Transcription</keyword>
<evidence type="ECO:0000256" key="1">
    <source>
        <dbReference type="ARBA" id="ARBA00004123"/>
    </source>
</evidence>
<dbReference type="SUPFAM" id="SSF46689">
    <property type="entry name" value="Homeodomain-like"/>
    <property type="match status" value="1"/>
</dbReference>
<evidence type="ECO:0000256" key="3">
    <source>
        <dbReference type="ARBA" id="ARBA00022724"/>
    </source>
</evidence>
<dbReference type="STRING" id="31033.ENSTRUP00000068131"/>
<reference evidence="10" key="3">
    <citation type="submission" date="2025-09" db="UniProtKB">
        <authorList>
            <consortium name="Ensembl"/>
        </authorList>
    </citation>
    <scope>IDENTIFICATION</scope>
</reference>
<dbReference type="InterPro" id="IPR043565">
    <property type="entry name" value="PAX_fam"/>
</dbReference>
<dbReference type="GO" id="GO:0005634">
    <property type="term" value="C:nucleus"/>
    <property type="evidence" value="ECO:0007669"/>
    <property type="project" value="UniProtKB-SubCell"/>
</dbReference>
<protein>
    <submittedName>
        <fullName evidence="10">Paired box 2</fullName>
    </submittedName>
</protein>
<keyword evidence="4" id="KW-0805">Transcription regulation</keyword>
<evidence type="ECO:0000256" key="8">
    <source>
        <dbReference type="SAM" id="MobiDB-lite"/>
    </source>
</evidence>
<organism evidence="10 11">
    <name type="scientific">Takifugu rubripes</name>
    <name type="common">Japanese pufferfish</name>
    <name type="synonym">Fugu rubripes</name>
    <dbReference type="NCBI Taxonomy" id="31033"/>
    <lineage>
        <taxon>Eukaryota</taxon>
        <taxon>Metazoa</taxon>
        <taxon>Chordata</taxon>
        <taxon>Craniata</taxon>
        <taxon>Vertebrata</taxon>
        <taxon>Euteleostomi</taxon>
        <taxon>Actinopterygii</taxon>
        <taxon>Neopterygii</taxon>
        <taxon>Teleostei</taxon>
        <taxon>Neoteleostei</taxon>
        <taxon>Acanthomorphata</taxon>
        <taxon>Eupercaria</taxon>
        <taxon>Tetraodontiformes</taxon>
        <taxon>Tetradontoidea</taxon>
        <taxon>Tetraodontidae</taxon>
        <taxon>Takifugu</taxon>
    </lineage>
</organism>
<evidence type="ECO:0000256" key="2">
    <source>
        <dbReference type="ARBA" id="ARBA00022473"/>
    </source>
</evidence>
<dbReference type="FunFam" id="1.10.10.10:FF:000003">
    <property type="entry name" value="Paired box protein Pax-6"/>
    <property type="match status" value="1"/>
</dbReference>
<dbReference type="PROSITE" id="PS00034">
    <property type="entry name" value="PAIRED_1"/>
    <property type="match status" value="1"/>
</dbReference>
<comment type="subcellular location">
    <subcellularLocation>
        <location evidence="1">Nucleus</location>
    </subcellularLocation>
</comment>
<evidence type="ECO:0000313" key="10">
    <source>
        <dbReference type="Ensembl" id="ENSTRUP00000030332.3"/>
    </source>
</evidence>